<comment type="caution">
    <text evidence="2">The sequence shown here is derived from an EMBL/GenBank/DDBJ whole genome shotgun (WGS) entry which is preliminary data.</text>
</comment>
<dbReference type="InterPro" id="IPR000073">
    <property type="entry name" value="AB_hydrolase_1"/>
</dbReference>
<evidence type="ECO:0000313" key="3">
    <source>
        <dbReference type="Proteomes" id="UP000240572"/>
    </source>
</evidence>
<organism evidence="2 3">
    <name type="scientific">Taibaiella chishuiensis</name>
    <dbReference type="NCBI Taxonomy" id="1434707"/>
    <lineage>
        <taxon>Bacteria</taxon>
        <taxon>Pseudomonadati</taxon>
        <taxon>Bacteroidota</taxon>
        <taxon>Chitinophagia</taxon>
        <taxon>Chitinophagales</taxon>
        <taxon>Chitinophagaceae</taxon>
        <taxon>Taibaiella</taxon>
    </lineage>
</organism>
<dbReference type="OrthoDB" id="659408at2"/>
<dbReference type="SUPFAM" id="SSF53474">
    <property type="entry name" value="alpha/beta-Hydrolases"/>
    <property type="match status" value="1"/>
</dbReference>
<accession>A0A2P8CYJ3</accession>
<dbReference type="Pfam" id="PF12697">
    <property type="entry name" value="Abhydrolase_6"/>
    <property type="match status" value="1"/>
</dbReference>
<dbReference type="RefSeq" id="WP_106524380.1">
    <property type="nucleotide sequence ID" value="NZ_PYGD01000009.1"/>
</dbReference>
<reference evidence="2 3" key="1">
    <citation type="submission" date="2018-03" db="EMBL/GenBank/DDBJ databases">
        <title>Genomic Encyclopedia of Type Strains, Phase III (KMG-III): the genomes of soil and plant-associated and newly described type strains.</title>
        <authorList>
            <person name="Whitman W."/>
        </authorList>
    </citation>
    <scope>NUCLEOTIDE SEQUENCE [LARGE SCALE GENOMIC DNA]</scope>
    <source>
        <strain evidence="2 3">CGMCC 1.12700</strain>
    </source>
</reference>
<evidence type="ECO:0000259" key="1">
    <source>
        <dbReference type="Pfam" id="PF12697"/>
    </source>
</evidence>
<proteinExistence type="predicted"/>
<feature type="domain" description="AB hydrolase-1" evidence="1">
    <location>
        <begin position="75"/>
        <end position="256"/>
    </location>
</feature>
<dbReference type="InterPro" id="IPR029058">
    <property type="entry name" value="AB_hydrolase_fold"/>
</dbReference>
<dbReference type="EMBL" id="PYGD01000009">
    <property type="protein sequence ID" value="PSK90033.1"/>
    <property type="molecule type" value="Genomic_DNA"/>
</dbReference>
<dbReference type="Proteomes" id="UP000240572">
    <property type="component" value="Unassembled WGS sequence"/>
</dbReference>
<evidence type="ECO:0000313" key="2">
    <source>
        <dbReference type="EMBL" id="PSK90033.1"/>
    </source>
</evidence>
<gene>
    <name evidence="2" type="ORF">B0I18_10938</name>
</gene>
<keyword evidence="3" id="KW-1185">Reference proteome</keyword>
<dbReference type="AlphaFoldDB" id="A0A2P8CYJ3"/>
<sequence>MLLRFPAFIPRFVLVLLVVLPAVAGLPAAARVTETEHSGAEALPCGNATGNDMQTIYFFSGLGADARAFDRLELPGCRIIHIRWIDPLKGESMADYARRLSEQITVAHPVLVGLSFGGMMAIEVSRIIPVQKLVLISSAKTAGELAANKSFFLKWGLYKYLPGSWITKPNFMVYRLFGAASPADKALLAAILEDTDPRFYRWAMNGMVHWDNSYIPAHLIHIHGTADRIIPFQNVKADFAIEGGGHLMVYNRAAEISRIIRDYLNL</sequence>
<protein>
    <submittedName>
        <fullName evidence="2">Pimeloyl-ACP methyl ester carboxylesterase</fullName>
    </submittedName>
</protein>
<name>A0A2P8CYJ3_9BACT</name>
<dbReference type="Gene3D" id="3.40.50.1820">
    <property type="entry name" value="alpha/beta hydrolase"/>
    <property type="match status" value="1"/>
</dbReference>